<dbReference type="GO" id="GO:0016020">
    <property type="term" value="C:membrane"/>
    <property type="evidence" value="ECO:0007669"/>
    <property type="project" value="TreeGrafter"/>
</dbReference>
<evidence type="ECO:0000313" key="2">
    <source>
        <dbReference type="EMBL" id="OAT68229.1"/>
    </source>
</evidence>
<dbReference type="EMBL" id="LQYE01000027">
    <property type="protein sequence ID" value="OAT68229.1"/>
    <property type="molecule type" value="Genomic_DNA"/>
</dbReference>
<dbReference type="AlphaFoldDB" id="A0A179V8L7"/>
<dbReference type="Pfam" id="PF03358">
    <property type="entry name" value="FMN_red"/>
    <property type="match status" value="1"/>
</dbReference>
<dbReference type="PROSITE" id="PS50902">
    <property type="entry name" value="FLAVODOXIN_LIKE"/>
    <property type="match status" value="1"/>
</dbReference>
<dbReference type="PANTHER" id="PTHR30546">
    <property type="entry name" value="FLAVODOXIN-RELATED PROTEIN WRBA-RELATED"/>
    <property type="match status" value="1"/>
</dbReference>
<accession>A0A179V8L7</accession>
<protein>
    <recommendedName>
        <fullName evidence="1">Flavodoxin-like domain-containing protein</fullName>
    </recommendedName>
</protein>
<organism evidence="2 3">
    <name type="scientific">Mycobacteroides immunogenum</name>
    <dbReference type="NCBI Taxonomy" id="83262"/>
    <lineage>
        <taxon>Bacteria</taxon>
        <taxon>Bacillati</taxon>
        <taxon>Actinomycetota</taxon>
        <taxon>Actinomycetes</taxon>
        <taxon>Mycobacteriales</taxon>
        <taxon>Mycobacteriaceae</taxon>
        <taxon>Mycobacteroides</taxon>
    </lineage>
</organism>
<feature type="domain" description="Flavodoxin-like" evidence="1">
    <location>
        <begin position="13"/>
        <end position="184"/>
    </location>
</feature>
<dbReference type="GO" id="GO:0010181">
    <property type="term" value="F:FMN binding"/>
    <property type="evidence" value="ECO:0007669"/>
    <property type="project" value="InterPro"/>
</dbReference>
<proteinExistence type="predicted"/>
<dbReference type="SUPFAM" id="SSF52218">
    <property type="entry name" value="Flavoproteins"/>
    <property type="match status" value="1"/>
</dbReference>
<dbReference type="GO" id="GO:0003955">
    <property type="term" value="F:NAD(P)H dehydrogenase (quinone) activity"/>
    <property type="evidence" value="ECO:0007669"/>
    <property type="project" value="TreeGrafter"/>
</dbReference>
<dbReference type="InterPro" id="IPR005025">
    <property type="entry name" value="FMN_Rdtase-like_dom"/>
</dbReference>
<dbReference type="InterPro" id="IPR029039">
    <property type="entry name" value="Flavoprotein-like_sf"/>
</dbReference>
<dbReference type="Proteomes" id="UP000186919">
    <property type="component" value="Unassembled WGS sequence"/>
</dbReference>
<sequence length="193" mass="19902">MTVRDTGNSTINVAVIYYSETGSVKALAAAAAEGATTTGADVRLLSVEAASSADMEWADVVLFGTPSHYGTIAAGLKTFIDSTGDLWRAGKLADKVYGAFVSSASTHGGQETTLTNFTTIFTHWGGIIVPPGFTAPVPLVEQMLSGNPHGAGHVAGFGIPPTKFALDAARHQAERAVMVAAQLMGTRLLGGLH</sequence>
<comment type="caution">
    <text evidence="2">The sequence shown here is derived from an EMBL/GenBank/DDBJ whole genome shotgun (WGS) entry which is preliminary data.</text>
</comment>
<dbReference type="Gene3D" id="3.40.50.360">
    <property type="match status" value="1"/>
</dbReference>
<evidence type="ECO:0000259" key="1">
    <source>
        <dbReference type="PROSITE" id="PS50902"/>
    </source>
</evidence>
<dbReference type="PANTHER" id="PTHR30546:SF23">
    <property type="entry name" value="FLAVOPROTEIN-LIKE PROTEIN YCP4-RELATED"/>
    <property type="match status" value="1"/>
</dbReference>
<evidence type="ECO:0000313" key="3">
    <source>
        <dbReference type="Proteomes" id="UP000186919"/>
    </source>
</evidence>
<name>A0A179V8L7_9MYCO</name>
<gene>
    <name evidence="2" type="ORF">AWB85_08755</name>
</gene>
<dbReference type="InterPro" id="IPR008254">
    <property type="entry name" value="Flavodoxin/NO_synth"/>
</dbReference>
<reference evidence="2 3" key="1">
    <citation type="submission" date="2016-01" db="EMBL/GenBank/DDBJ databases">
        <title>Mycobacterium immunogenum strain CD11_6 genome sequencing and assembly.</title>
        <authorList>
            <person name="Kaur G."/>
            <person name="Nair G.R."/>
            <person name="Mayilraj S."/>
        </authorList>
    </citation>
    <scope>NUCLEOTIDE SEQUENCE [LARGE SCALE GENOMIC DNA]</scope>
    <source>
        <strain evidence="2 3">CD11-6</strain>
    </source>
</reference>